<evidence type="ECO:0000313" key="1">
    <source>
        <dbReference type="EMBL" id="PKR88748.1"/>
    </source>
</evidence>
<dbReference type="AlphaFoldDB" id="A0A2N3LVY2"/>
<evidence type="ECO:0008006" key="3">
    <source>
        <dbReference type="Google" id="ProtNLM"/>
    </source>
</evidence>
<comment type="caution">
    <text evidence="1">The sequence shown here is derived from an EMBL/GenBank/DDBJ whole genome shotgun (WGS) entry which is preliminary data.</text>
</comment>
<protein>
    <recommendedName>
        <fullName evidence="3">DUF883 domain-containing protein</fullName>
    </recommendedName>
</protein>
<name>A0A2N3LVY2_9HYPH</name>
<evidence type="ECO:0000313" key="2">
    <source>
        <dbReference type="Proteomes" id="UP000233491"/>
    </source>
</evidence>
<keyword evidence="2" id="KW-1185">Reference proteome</keyword>
<dbReference type="Proteomes" id="UP000233491">
    <property type="component" value="Unassembled WGS sequence"/>
</dbReference>
<accession>A0A2N3LVY2</accession>
<gene>
    <name evidence="1" type="ORF">CXZ10_11510</name>
</gene>
<reference evidence="1 2" key="1">
    <citation type="submission" date="2017-12" db="EMBL/GenBank/DDBJ databases">
        <title>Anaerobic carbon monoxide metabolism by Pleomorphomonas carboxyditropha sp. nov., a new mesophilic hydrogenogenic carboxidotroph.</title>
        <authorList>
            <person name="Esquivel-Elizondo S."/>
            <person name="Krajmalnik-Brown R."/>
        </authorList>
    </citation>
    <scope>NUCLEOTIDE SEQUENCE [LARGE SCALE GENOMIC DNA]</scope>
    <source>
        <strain evidence="1 2">R5-392</strain>
    </source>
</reference>
<proteinExistence type="predicted"/>
<sequence length="80" mass="7683">MDEFAAKTGTKASEAVETVKATGADTADHLGAALSGASSLGKEGIDGIAEAAAKRPVTAMAIALGVGLLLGLASRGGSRA</sequence>
<organism evidence="1 2">
    <name type="scientific">Pleomorphomonas diazotrophica</name>
    <dbReference type="NCBI Taxonomy" id="1166257"/>
    <lineage>
        <taxon>Bacteria</taxon>
        <taxon>Pseudomonadati</taxon>
        <taxon>Pseudomonadota</taxon>
        <taxon>Alphaproteobacteria</taxon>
        <taxon>Hyphomicrobiales</taxon>
        <taxon>Pleomorphomonadaceae</taxon>
        <taxon>Pleomorphomonas</taxon>
    </lineage>
</organism>
<dbReference type="EMBL" id="PJNW01000009">
    <property type="protein sequence ID" value="PKR88748.1"/>
    <property type="molecule type" value="Genomic_DNA"/>
</dbReference>